<dbReference type="Pfam" id="PF13409">
    <property type="entry name" value="GST_N_2"/>
    <property type="match status" value="1"/>
</dbReference>
<evidence type="ECO:0000313" key="4">
    <source>
        <dbReference type="Proteomes" id="UP000254331"/>
    </source>
</evidence>
<dbReference type="EMBL" id="UGTW01000001">
    <property type="protein sequence ID" value="SUC17164.1"/>
    <property type="molecule type" value="Genomic_DNA"/>
</dbReference>
<dbReference type="InterPro" id="IPR036249">
    <property type="entry name" value="Thioredoxin-like_sf"/>
</dbReference>
<dbReference type="InterPro" id="IPR036282">
    <property type="entry name" value="Glutathione-S-Trfase_C_sf"/>
</dbReference>
<dbReference type="InterPro" id="IPR040079">
    <property type="entry name" value="Glutathione_S-Trfase"/>
</dbReference>
<name>A0A379FC14_PROVU</name>
<dbReference type="InterPro" id="IPR010987">
    <property type="entry name" value="Glutathione-S-Trfase_C-like"/>
</dbReference>
<dbReference type="CDD" id="cd03048">
    <property type="entry name" value="GST_N_Ure2p_like"/>
    <property type="match status" value="1"/>
</dbReference>
<dbReference type="InterPro" id="IPR004045">
    <property type="entry name" value="Glutathione_S-Trfase_N"/>
</dbReference>
<protein>
    <submittedName>
        <fullName evidence="3">Glutathione-S transferase</fullName>
    </submittedName>
</protein>
<dbReference type="CDD" id="cd10291">
    <property type="entry name" value="GST_C_YfcG_like"/>
    <property type="match status" value="1"/>
</dbReference>
<keyword evidence="3" id="KW-0808">Transferase</keyword>
<dbReference type="RefSeq" id="WP_036935539.1">
    <property type="nucleotide sequence ID" value="NZ_CABMNT010000001.1"/>
</dbReference>
<evidence type="ECO:0000259" key="2">
    <source>
        <dbReference type="PROSITE" id="PS50405"/>
    </source>
</evidence>
<feature type="domain" description="GST N-terminal" evidence="1">
    <location>
        <begin position="1"/>
        <end position="87"/>
    </location>
</feature>
<dbReference type="Pfam" id="PF00043">
    <property type="entry name" value="GST_C"/>
    <property type="match status" value="1"/>
</dbReference>
<dbReference type="SFLD" id="SFLDS00019">
    <property type="entry name" value="Glutathione_Transferase_(cytos"/>
    <property type="match status" value="1"/>
</dbReference>
<dbReference type="OrthoDB" id="9803562at2"/>
<dbReference type="GO" id="GO:0016740">
    <property type="term" value="F:transferase activity"/>
    <property type="evidence" value="ECO:0007669"/>
    <property type="project" value="UniProtKB-KW"/>
</dbReference>
<dbReference type="Gene3D" id="1.20.1050.10">
    <property type="match status" value="1"/>
</dbReference>
<evidence type="ECO:0000313" key="3">
    <source>
        <dbReference type="EMBL" id="SUC17164.1"/>
    </source>
</evidence>
<dbReference type="AlphaFoldDB" id="A0A379FC14"/>
<organism evidence="3 4">
    <name type="scientific">Proteus vulgaris</name>
    <dbReference type="NCBI Taxonomy" id="585"/>
    <lineage>
        <taxon>Bacteria</taxon>
        <taxon>Pseudomonadati</taxon>
        <taxon>Pseudomonadota</taxon>
        <taxon>Gammaproteobacteria</taxon>
        <taxon>Enterobacterales</taxon>
        <taxon>Morganellaceae</taxon>
        <taxon>Proteus</taxon>
    </lineage>
</organism>
<dbReference type="PROSITE" id="PS50404">
    <property type="entry name" value="GST_NTER"/>
    <property type="match status" value="1"/>
</dbReference>
<dbReference type="GO" id="GO:0015036">
    <property type="term" value="F:disulfide oxidoreductase activity"/>
    <property type="evidence" value="ECO:0007669"/>
    <property type="project" value="TreeGrafter"/>
</dbReference>
<dbReference type="InterPro" id="IPR004046">
    <property type="entry name" value="GST_C"/>
</dbReference>
<dbReference type="SFLD" id="SFLDG00358">
    <property type="entry name" value="Main_(cytGST)"/>
    <property type="match status" value="1"/>
</dbReference>
<feature type="domain" description="GST C-terminal" evidence="2">
    <location>
        <begin position="90"/>
        <end position="205"/>
    </location>
</feature>
<dbReference type="Gene3D" id="3.40.30.10">
    <property type="entry name" value="Glutaredoxin"/>
    <property type="match status" value="1"/>
</dbReference>
<accession>A0A379FC14</accession>
<sequence length="205" mass="23540">MIDLYYADTPNGHKITLFLEEVGLPYQVHHIDISKGDQFKPEFLAISPNNKIPAIVDKSPADGGEPISIFESGAILIYLAEKSGKLLSTNMREKTTQLQWLFWQVGGFGPMLGQNHHFTRYATEKVPYAIKRYTEETQRLYDVLEKRLTQSPYLGGKEYSIADIATYTWVRRHEHHNIDLANYPAVEKWQNNITQRPAAKKLFGE</sequence>
<dbReference type="PANTHER" id="PTHR44051:SF19">
    <property type="entry name" value="DISULFIDE-BOND OXIDOREDUCTASE YFCG"/>
    <property type="match status" value="1"/>
</dbReference>
<dbReference type="SUPFAM" id="SSF52833">
    <property type="entry name" value="Thioredoxin-like"/>
    <property type="match status" value="1"/>
</dbReference>
<dbReference type="PANTHER" id="PTHR44051">
    <property type="entry name" value="GLUTATHIONE S-TRANSFERASE-RELATED"/>
    <property type="match status" value="1"/>
</dbReference>
<dbReference type="SUPFAM" id="SSF47616">
    <property type="entry name" value="GST C-terminal domain-like"/>
    <property type="match status" value="1"/>
</dbReference>
<reference evidence="3 4" key="1">
    <citation type="submission" date="2018-06" db="EMBL/GenBank/DDBJ databases">
        <authorList>
            <consortium name="Pathogen Informatics"/>
            <person name="Doyle S."/>
        </authorList>
    </citation>
    <scope>NUCLEOTIDE SEQUENCE [LARGE SCALE GENOMIC DNA]</scope>
    <source>
        <strain evidence="3 4">NCTC10376</strain>
    </source>
</reference>
<evidence type="ECO:0000259" key="1">
    <source>
        <dbReference type="PROSITE" id="PS50404"/>
    </source>
</evidence>
<dbReference type="FunFam" id="3.40.30.10:FF:000046">
    <property type="entry name" value="GSH-dependent disulfide bond oxidoreductase"/>
    <property type="match status" value="1"/>
</dbReference>
<dbReference type="PROSITE" id="PS50405">
    <property type="entry name" value="GST_CTER"/>
    <property type="match status" value="1"/>
</dbReference>
<dbReference type="GeneID" id="93393751"/>
<dbReference type="SFLD" id="SFLDG01151">
    <property type="entry name" value="Main.2:_Nu-like"/>
    <property type="match status" value="1"/>
</dbReference>
<proteinExistence type="predicted"/>
<gene>
    <name evidence="3" type="primary">yfcG</name>
    <name evidence="3" type="ORF">NCTC10376_03098</name>
</gene>
<dbReference type="Proteomes" id="UP000254331">
    <property type="component" value="Unassembled WGS sequence"/>
</dbReference>